<dbReference type="Proteomes" id="UP001595988">
    <property type="component" value="Unassembled WGS sequence"/>
</dbReference>
<proteinExistence type="predicted"/>
<sequence length="332" mass="37713">MRKGLFIMDENLFEKVYTPDKQREISQYIDIIGKPLTKYNFQEEGNLLKEAEVIFSGWGAPVFDQSFLEKTPSLEAIFYAAGTMKKLLSDEIWERDIKVTTANQANAIPVAEFTLSEILFSLKNGWQLSRWLKEEKNYINGMYQPLIGNYQATAGIISLSQIGRKVTDLLRHFDLNVLAYDPFVNEDEASNLNVELCSLEAIFKHADVVSLHSPLLPETKGMIKKEHFQSMKQNATFINTARGAIVREDEMIEVLQERTDITAVLDVTYPEPPAEQSKLYTLPNVVLTPHIAGSSGNERARLGAFMLEEAKRFTAGEPLQYKITKESYRNMA</sequence>
<dbReference type="CDD" id="cd12167">
    <property type="entry name" value="2-Hacid_dh_8"/>
    <property type="match status" value="1"/>
</dbReference>
<name>A0ABV9JZB8_9BACI</name>
<keyword evidence="5" id="KW-1185">Reference proteome</keyword>
<dbReference type="PANTHER" id="PTHR10996">
    <property type="entry name" value="2-HYDROXYACID DEHYDROGENASE-RELATED"/>
    <property type="match status" value="1"/>
</dbReference>
<gene>
    <name evidence="4" type="ORF">ACFO3P_13330</name>
</gene>
<dbReference type="EMBL" id="JBHSFT010000020">
    <property type="protein sequence ID" value="MFC4663160.1"/>
    <property type="molecule type" value="Genomic_DNA"/>
</dbReference>
<reference evidence="5" key="1">
    <citation type="journal article" date="2019" name="Int. J. Syst. Evol. Microbiol.">
        <title>The Global Catalogue of Microorganisms (GCM) 10K type strain sequencing project: providing services to taxonomists for standard genome sequencing and annotation.</title>
        <authorList>
            <consortium name="The Broad Institute Genomics Platform"/>
            <consortium name="The Broad Institute Genome Sequencing Center for Infectious Disease"/>
            <person name="Wu L."/>
            <person name="Ma J."/>
        </authorList>
    </citation>
    <scope>NUCLEOTIDE SEQUENCE [LARGE SCALE GENOMIC DNA]</scope>
    <source>
        <strain evidence="5">CCUG 37257</strain>
    </source>
</reference>
<organism evidence="4 5">
    <name type="scientific">Oceanobacillus aidingensis</name>
    <dbReference type="NCBI Taxonomy" id="645964"/>
    <lineage>
        <taxon>Bacteria</taxon>
        <taxon>Bacillati</taxon>
        <taxon>Bacillota</taxon>
        <taxon>Bacilli</taxon>
        <taxon>Bacillales</taxon>
        <taxon>Bacillaceae</taxon>
        <taxon>Oceanobacillus</taxon>
    </lineage>
</organism>
<dbReference type="SUPFAM" id="SSF52283">
    <property type="entry name" value="Formate/glycerate dehydrogenase catalytic domain-like"/>
    <property type="match status" value="1"/>
</dbReference>
<keyword evidence="2" id="KW-0520">NAD</keyword>
<feature type="domain" description="D-isomer specific 2-hydroxyacid dehydrogenase NAD-binding" evidence="3">
    <location>
        <begin position="121"/>
        <end position="292"/>
    </location>
</feature>
<evidence type="ECO:0000256" key="2">
    <source>
        <dbReference type="ARBA" id="ARBA00023027"/>
    </source>
</evidence>
<dbReference type="SUPFAM" id="SSF51735">
    <property type="entry name" value="NAD(P)-binding Rossmann-fold domains"/>
    <property type="match status" value="1"/>
</dbReference>
<dbReference type="InterPro" id="IPR036291">
    <property type="entry name" value="NAD(P)-bd_dom_sf"/>
</dbReference>
<evidence type="ECO:0000256" key="1">
    <source>
        <dbReference type="ARBA" id="ARBA00023002"/>
    </source>
</evidence>
<protein>
    <submittedName>
        <fullName evidence="4">Hydroxyacid dehydrogenase</fullName>
    </submittedName>
</protein>
<accession>A0ABV9JZB8</accession>
<comment type="caution">
    <text evidence="4">The sequence shown here is derived from an EMBL/GenBank/DDBJ whole genome shotgun (WGS) entry which is preliminary data.</text>
</comment>
<keyword evidence="1" id="KW-0560">Oxidoreductase</keyword>
<dbReference type="PANTHER" id="PTHR10996:SF178">
    <property type="entry name" value="2-HYDROXYACID DEHYDROGENASE YGL185C-RELATED"/>
    <property type="match status" value="1"/>
</dbReference>
<dbReference type="Gene3D" id="3.40.50.720">
    <property type="entry name" value="NAD(P)-binding Rossmann-like Domain"/>
    <property type="match status" value="2"/>
</dbReference>
<dbReference type="InterPro" id="IPR006140">
    <property type="entry name" value="D-isomer_DH_NAD-bd"/>
</dbReference>
<evidence type="ECO:0000259" key="3">
    <source>
        <dbReference type="Pfam" id="PF02826"/>
    </source>
</evidence>
<evidence type="ECO:0000313" key="4">
    <source>
        <dbReference type="EMBL" id="MFC4663160.1"/>
    </source>
</evidence>
<dbReference type="RefSeq" id="WP_193063650.1">
    <property type="nucleotide sequence ID" value="NZ_JBHSFT010000020.1"/>
</dbReference>
<evidence type="ECO:0000313" key="5">
    <source>
        <dbReference type="Proteomes" id="UP001595988"/>
    </source>
</evidence>
<dbReference type="Pfam" id="PF02826">
    <property type="entry name" value="2-Hacid_dh_C"/>
    <property type="match status" value="1"/>
</dbReference>
<dbReference type="InterPro" id="IPR050223">
    <property type="entry name" value="D-isomer_2-hydroxyacid_DH"/>
</dbReference>